<dbReference type="KEGG" id="cuv:CUREI_06905"/>
<feature type="domain" description="Bacterial bifunctional deaminase-reductase C-terminal" evidence="1">
    <location>
        <begin position="22"/>
        <end position="178"/>
    </location>
</feature>
<protein>
    <recommendedName>
        <fullName evidence="1">Bacterial bifunctional deaminase-reductase C-terminal domain-containing protein</fullName>
    </recommendedName>
</protein>
<name>A0A077HQT1_9CORY</name>
<keyword evidence="3" id="KW-1185">Reference proteome</keyword>
<dbReference type="OrthoDB" id="5243299at2"/>
<dbReference type="SUPFAM" id="SSF53597">
    <property type="entry name" value="Dihydrofolate reductase-like"/>
    <property type="match status" value="1"/>
</dbReference>
<organism evidence="2 3">
    <name type="scientific">Corynebacterium ureicelerivorans</name>
    <dbReference type="NCBI Taxonomy" id="401472"/>
    <lineage>
        <taxon>Bacteria</taxon>
        <taxon>Bacillati</taxon>
        <taxon>Actinomycetota</taxon>
        <taxon>Actinomycetes</taxon>
        <taxon>Mycobacteriales</taxon>
        <taxon>Corynebacteriaceae</taxon>
        <taxon>Corynebacterium</taxon>
    </lineage>
</organism>
<dbReference type="RefSeq" id="WP_038611886.1">
    <property type="nucleotide sequence ID" value="NZ_CP009215.1"/>
</dbReference>
<reference evidence="2 3" key="1">
    <citation type="submission" date="2014-08" db="EMBL/GenBank/DDBJ databases">
        <title>Complete genome sequence of Corynebacterium ureicelerivorans DSM 45051, a lipophilic and urea-splitting isolate from a blood culture of a septicaemia patient.</title>
        <authorList>
            <person name="Tippelt A."/>
            <person name="Albersmeier A."/>
            <person name="Brinkrolf K."/>
            <person name="Ruckert C."/>
            <person name="Tauch A."/>
        </authorList>
    </citation>
    <scope>NUCLEOTIDE SEQUENCE [LARGE SCALE GENOMIC DNA]</scope>
    <source>
        <strain evidence="2 3">IMMIB RIV-2301</strain>
    </source>
</reference>
<dbReference type="AlphaFoldDB" id="A0A077HQT1"/>
<dbReference type="InterPro" id="IPR024072">
    <property type="entry name" value="DHFR-like_dom_sf"/>
</dbReference>
<evidence type="ECO:0000313" key="2">
    <source>
        <dbReference type="EMBL" id="AIL97052.1"/>
    </source>
</evidence>
<evidence type="ECO:0000313" key="3">
    <source>
        <dbReference type="Proteomes" id="UP000028939"/>
    </source>
</evidence>
<dbReference type="GO" id="GO:0009231">
    <property type="term" value="P:riboflavin biosynthetic process"/>
    <property type="evidence" value="ECO:0007669"/>
    <property type="project" value="InterPro"/>
</dbReference>
<dbReference type="InterPro" id="IPR002734">
    <property type="entry name" value="RibDG_C"/>
</dbReference>
<dbReference type="EMBL" id="CP009215">
    <property type="protein sequence ID" value="AIL97052.1"/>
    <property type="molecule type" value="Genomic_DNA"/>
</dbReference>
<dbReference type="Proteomes" id="UP000028939">
    <property type="component" value="Chromosome"/>
</dbReference>
<sequence length="227" mass="24057">MITTKDILGPVRAPGQCETRAAMVMTLFGAFGRHGTSSALGNDLDSSFLQELRAWADVVLVSASTAAAEGYGPAETPIALLTRSLSIDPSLGVFSGGDALIACPQQSLDDVALAPKRAALQAASVKFVSTGSGSAPEVIGALHREGFHRIACEGGPSVYADLISHDLLDVCHVTLDPSVSADDGPWGLAQVDRQPSFYQRYFLEAALSAEDDNDSMLFLRYRSVRER</sequence>
<dbReference type="STRING" id="401472.CUREI_06905"/>
<evidence type="ECO:0000259" key="1">
    <source>
        <dbReference type="Pfam" id="PF01872"/>
    </source>
</evidence>
<dbReference type="Pfam" id="PF01872">
    <property type="entry name" value="RibD_C"/>
    <property type="match status" value="1"/>
</dbReference>
<dbReference type="HOGENOM" id="CLU_036590_7_1_11"/>
<proteinExistence type="predicted"/>
<accession>A0A077HQT1</accession>
<dbReference type="GO" id="GO:0008703">
    <property type="term" value="F:5-amino-6-(5-phosphoribosylamino)uracil reductase activity"/>
    <property type="evidence" value="ECO:0007669"/>
    <property type="project" value="InterPro"/>
</dbReference>
<gene>
    <name evidence="2" type="ORF">CUREI_06905</name>
</gene>
<dbReference type="Gene3D" id="3.40.430.10">
    <property type="entry name" value="Dihydrofolate Reductase, subunit A"/>
    <property type="match status" value="1"/>
</dbReference>